<dbReference type="InterPro" id="IPR003423">
    <property type="entry name" value="OMP_efflux"/>
</dbReference>
<keyword evidence="7" id="KW-0998">Cell outer membrane</keyword>
<sequence>MKKIGLMFVALGCLSTVSAQQSSLLDTYRSMALQYNHDLKAAEKNISVSLELEKSVRADRKPKLAADASFRYTGNPMELSIDLPVAGVSKSFEGQHMQYGVSVALLQPVYTGGRILEAIRLVRHQQAMAVNQAEMVRVMVCYQTDIQYWNTVARREIIDVVQDFYDSMASLVKTIGERVDAGLADPQDLLMAEVKLNEAEYRLLQAKNDFQTGCMALNSIIGVELQSSTEIETVVPMLAIGDSLSLSTGMNRPEIKIAEEQVKIIESSSRRNDSQYKPQFYVGMEGNYTSPGYNFRSDMDPNYAAYAKLSVPLFEWGKRRSEKRASTEQIGMAIDRVNRVKDEVALDIQTANLNLLQAQERAVLSENSLEKARENEIKALERYGEGKISILEVIDAQTYRQTSQLNYVHAKVAAQSYYSGLIKALNAYGSF</sequence>
<dbReference type="Gene3D" id="1.20.1600.10">
    <property type="entry name" value="Outer membrane efflux proteins (OEP)"/>
    <property type="match status" value="1"/>
</dbReference>
<evidence type="ECO:0000313" key="10">
    <source>
        <dbReference type="Proteomes" id="UP000031980"/>
    </source>
</evidence>
<reference evidence="9 10" key="1">
    <citation type="submission" date="2014-07" db="EMBL/GenBank/DDBJ databases">
        <title>Porphyromonadaceae bacterium OUH 308042 = ATCC BAA-2681 = DSM 28342 draft genome.</title>
        <authorList>
            <person name="Sydenham T.V."/>
            <person name="Hasman H."/>
            <person name="Justensen U.S."/>
        </authorList>
    </citation>
    <scope>NUCLEOTIDE SEQUENCE [LARGE SCALE GENOMIC DNA]</scope>
    <source>
        <strain evidence="9 10">OUH 308042</strain>
    </source>
</reference>
<dbReference type="Proteomes" id="UP000031980">
    <property type="component" value="Unassembled WGS sequence"/>
</dbReference>
<evidence type="ECO:0000256" key="1">
    <source>
        <dbReference type="ARBA" id="ARBA00004442"/>
    </source>
</evidence>
<dbReference type="PANTHER" id="PTHR30026">
    <property type="entry name" value="OUTER MEMBRANE PROTEIN TOLC"/>
    <property type="match status" value="1"/>
</dbReference>
<accession>A0A0C3MDZ5</accession>
<gene>
    <name evidence="9" type="ORF">BA92_06345</name>
</gene>
<evidence type="ECO:0000256" key="5">
    <source>
        <dbReference type="ARBA" id="ARBA00022692"/>
    </source>
</evidence>
<evidence type="ECO:0000256" key="2">
    <source>
        <dbReference type="ARBA" id="ARBA00007613"/>
    </source>
</evidence>
<evidence type="ECO:0000256" key="8">
    <source>
        <dbReference type="SAM" id="SignalP"/>
    </source>
</evidence>
<dbReference type="Pfam" id="PF02321">
    <property type="entry name" value="OEP"/>
    <property type="match status" value="2"/>
</dbReference>
<proteinExistence type="inferred from homology"/>
<evidence type="ECO:0000256" key="3">
    <source>
        <dbReference type="ARBA" id="ARBA00022448"/>
    </source>
</evidence>
<keyword evidence="6" id="KW-0472">Membrane</keyword>
<keyword evidence="8" id="KW-0732">Signal</keyword>
<feature type="chain" id="PRO_5043118838" evidence="8">
    <location>
        <begin position="20"/>
        <end position="431"/>
    </location>
</feature>
<comment type="subcellular location">
    <subcellularLocation>
        <location evidence="1">Cell outer membrane</location>
    </subcellularLocation>
</comment>
<dbReference type="PANTHER" id="PTHR30026:SF20">
    <property type="entry name" value="OUTER MEMBRANE PROTEIN TOLC"/>
    <property type="match status" value="1"/>
</dbReference>
<evidence type="ECO:0000313" key="9">
    <source>
        <dbReference type="EMBL" id="KIO44658.1"/>
    </source>
</evidence>
<dbReference type="InterPro" id="IPR051906">
    <property type="entry name" value="TolC-like"/>
</dbReference>
<dbReference type="OrthoDB" id="1046615at2"/>
<name>A0A0C3MDZ5_9PORP</name>
<dbReference type="SUPFAM" id="SSF56954">
    <property type="entry name" value="Outer membrane efflux proteins (OEP)"/>
    <property type="match status" value="1"/>
</dbReference>
<evidence type="ECO:0000256" key="4">
    <source>
        <dbReference type="ARBA" id="ARBA00022452"/>
    </source>
</evidence>
<keyword evidence="4" id="KW-1134">Transmembrane beta strand</keyword>
<dbReference type="GO" id="GO:0009279">
    <property type="term" value="C:cell outer membrane"/>
    <property type="evidence" value="ECO:0007669"/>
    <property type="project" value="UniProtKB-SubCell"/>
</dbReference>
<evidence type="ECO:0000256" key="7">
    <source>
        <dbReference type="ARBA" id="ARBA00023237"/>
    </source>
</evidence>
<dbReference type="GO" id="GO:0015562">
    <property type="term" value="F:efflux transmembrane transporter activity"/>
    <property type="evidence" value="ECO:0007669"/>
    <property type="project" value="InterPro"/>
</dbReference>
<keyword evidence="5" id="KW-0812">Transmembrane</keyword>
<comment type="caution">
    <text evidence="9">The sequence shown here is derived from an EMBL/GenBank/DDBJ whole genome shotgun (WGS) entry which is preliminary data.</text>
</comment>
<keyword evidence="10" id="KW-1185">Reference proteome</keyword>
<dbReference type="GO" id="GO:0015288">
    <property type="term" value="F:porin activity"/>
    <property type="evidence" value="ECO:0007669"/>
    <property type="project" value="TreeGrafter"/>
</dbReference>
<evidence type="ECO:0000256" key="6">
    <source>
        <dbReference type="ARBA" id="ARBA00023136"/>
    </source>
</evidence>
<dbReference type="GO" id="GO:1990281">
    <property type="term" value="C:efflux pump complex"/>
    <property type="evidence" value="ECO:0007669"/>
    <property type="project" value="TreeGrafter"/>
</dbReference>
<comment type="similarity">
    <text evidence="2">Belongs to the outer membrane factor (OMF) (TC 1.B.17) family.</text>
</comment>
<dbReference type="AlphaFoldDB" id="A0A0C3MDZ5"/>
<dbReference type="RefSeq" id="WP_041505039.1">
    <property type="nucleotide sequence ID" value="NZ_JPIU01000038.1"/>
</dbReference>
<protein>
    <submittedName>
        <fullName evidence="9">Membrane protein</fullName>
    </submittedName>
</protein>
<dbReference type="EMBL" id="JPIU01000038">
    <property type="protein sequence ID" value="KIO44658.1"/>
    <property type="molecule type" value="Genomic_DNA"/>
</dbReference>
<organism evidence="9 10">
    <name type="scientific">Sanguibacteroides justesenii</name>
    <dbReference type="NCBI Taxonomy" id="1547597"/>
    <lineage>
        <taxon>Bacteria</taxon>
        <taxon>Pseudomonadati</taxon>
        <taxon>Bacteroidota</taxon>
        <taxon>Bacteroidia</taxon>
        <taxon>Bacteroidales</taxon>
        <taxon>Porphyromonadaceae</taxon>
        <taxon>Sanguibacteroides</taxon>
    </lineage>
</organism>
<feature type="signal peptide" evidence="8">
    <location>
        <begin position="1"/>
        <end position="19"/>
    </location>
</feature>
<keyword evidence="3" id="KW-0813">Transport</keyword>